<evidence type="ECO:0000256" key="1">
    <source>
        <dbReference type="SAM" id="SignalP"/>
    </source>
</evidence>
<name>A0A6V8LU11_9BACT</name>
<dbReference type="InterPro" id="IPR011992">
    <property type="entry name" value="EF-hand-dom_pair"/>
</dbReference>
<evidence type="ECO:0000313" key="3">
    <source>
        <dbReference type="Proteomes" id="UP000494245"/>
    </source>
</evidence>
<evidence type="ECO:0000313" key="2">
    <source>
        <dbReference type="EMBL" id="GFK95962.1"/>
    </source>
</evidence>
<evidence type="ECO:0008006" key="4">
    <source>
        <dbReference type="Google" id="ProtNLM"/>
    </source>
</evidence>
<feature type="signal peptide" evidence="1">
    <location>
        <begin position="1"/>
        <end position="28"/>
    </location>
</feature>
<dbReference type="Proteomes" id="UP000494245">
    <property type="component" value="Unassembled WGS sequence"/>
</dbReference>
<dbReference type="RefSeq" id="WP_173087097.1">
    <property type="nucleotide sequence ID" value="NZ_BLTE01000027.1"/>
</dbReference>
<keyword evidence="1" id="KW-0732">Signal</keyword>
<proteinExistence type="predicted"/>
<comment type="caution">
    <text evidence="2">The sequence shown here is derived from an EMBL/GenBank/DDBJ whole genome shotgun (WGS) entry which is preliminary data.</text>
</comment>
<dbReference type="SUPFAM" id="SSF47473">
    <property type="entry name" value="EF-hand"/>
    <property type="match status" value="1"/>
</dbReference>
<dbReference type="AlphaFoldDB" id="A0A6V8LU11"/>
<dbReference type="PROSITE" id="PS00018">
    <property type="entry name" value="EF_HAND_1"/>
    <property type="match status" value="1"/>
</dbReference>
<sequence length="92" mass="10136">MTIQRLVAWAAALAALLAILFAAPRAHGQEGDDLRGYDLIDPQNKGFVTLPEYLAVFPDQQKATADFQGMDANKDQVVTKEEFLAVKPAYKK</sequence>
<dbReference type="InterPro" id="IPR018247">
    <property type="entry name" value="EF_Hand_1_Ca_BS"/>
</dbReference>
<keyword evidence="3" id="KW-1185">Reference proteome</keyword>
<reference evidence="2 3" key="1">
    <citation type="submission" date="2020-04" db="EMBL/GenBank/DDBJ databases">
        <authorList>
            <consortium name="Desulfovibrio sp. FSS-1 genome sequencing consortium"/>
            <person name="Shimoshige H."/>
            <person name="Kobayashi H."/>
            <person name="Maekawa T."/>
        </authorList>
    </citation>
    <scope>NUCLEOTIDE SEQUENCE [LARGE SCALE GENOMIC DNA]</scope>
    <source>
        <strain evidence="2 3">SIID29052-01</strain>
    </source>
</reference>
<dbReference type="Gene3D" id="1.10.238.10">
    <property type="entry name" value="EF-hand"/>
    <property type="match status" value="1"/>
</dbReference>
<reference evidence="2 3" key="2">
    <citation type="submission" date="2020-05" db="EMBL/GenBank/DDBJ databases">
        <title>Draft genome sequence of Desulfovibrio sp. strainFSS-1.</title>
        <authorList>
            <person name="Shimoshige H."/>
            <person name="Kobayashi H."/>
            <person name="Maekawa T."/>
        </authorList>
    </citation>
    <scope>NUCLEOTIDE SEQUENCE [LARGE SCALE GENOMIC DNA]</scope>
    <source>
        <strain evidence="2 3">SIID29052-01</strain>
    </source>
</reference>
<gene>
    <name evidence="2" type="ORF">NNJEOMEG_03835</name>
</gene>
<dbReference type="EMBL" id="BLTE01000027">
    <property type="protein sequence ID" value="GFK95962.1"/>
    <property type="molecule type" value="Genomic_DNA"/>
</dbReference>
<protein>
    <recommendedName>
        <fullName evidence="4">EF-hand domain-containing protein</fullName>
    </recommendedName>
</protein>
<organism evidence="2 3">
    <name type="scientific">Fundidesulfovibrio magnetotacticus</name>
    <dbReference type="NCBI Taxonomy" id="2730080"/>
    <lineage>
        <taxon>Bacteria</taxon>
        <taxon>Pseudomonadati</taxon>
        <taxon>Thermodesulfobacteriota</taxon>
        <taxon>Desulfovibrionia</taxon>
        <taxon>Desulfovibrionales</taxon>
        <taxon>Desulfovibrionaceae</taxon>
        <taxon>Fundidesulfovibrio</taxon>
    </lineage>
</organism>
<accession>A0A6V8LU11</accession>
<feature type="chain" id="PRO_5028938823" description="EF-hand domain-containing protein" evidence="1">
    <location>
        <begin position="29"/>
        <end position="92"/>
    </location>
</feature>